<keyword evidence="2" id="KW-1185">Reference proteome</keyword>
<dbReference type="AlphaFoldDB" id="A0AAE0FYP5"/>
<name>A0AAE0FYP5_9CHLO</name>
<reference evidence="1 2" key="1">
    <citation type="journal article" date="2015" name="Genome Biol. Evol.">
        <title>Comparative Genomics of a Bacterivorous Green Alga Reveals Evolutionary Causalities and Consequences of Phago-Mixotrophic Mode of Nutrition.</title>
        <authorList>
            <person name="Burns J.A."/>
            <person name="Paasch A."/>
            <person name="Narechania A."/>
            <person name="Kim E."/>
        </authorList>
    </citation>
    <scope>NUCLEOTIDE SEQUENCE [LARGE SCALE GENOMIC DNA]</scope>
    <source>
        <strain evidence="1 2">PLY_AMNH</strain>
    </source>
</reference>
<protein>
    <submittedName>
        <fullName evidence="1">Uncharacterized protein</fullName>
    </submittedName>
</protein>
<dbReference type="Proteomes" id="UP001190700">
    <property type="component" value="Unassembled WGS sequence"/>
</dbReference>
<evidence type="ECO:0000313" key="1">
    <source>
        <dbReference type="EMBL" id="KAK3268496.1"/>
    </source>
</evidence>
<evidence type="ECO:0000313" key="2">
    <source>
        <dbReference type="Proteomes" id="UP001190700"/>
    </source>
</evidence>
<comment type="caution">
    <text evidence="1">The sequence shown here is derived from an EMBL/GenBank/DDBJ whole genome shotgun (WGS) entry which is preliminary data.</text>
</comment>
<gene>
    <name evidence="1" type="ORF">CYMTET_23004</name>
</gene>
<proteinExistence type="predicted"/>
<dbReference type="EMBL" id="LGRX02011797">
    <property type="protein sequence ID" value="KAK3268496.1"/>
    <property type="molecule type" value="Genomic_DNA"/>
</dbReference>
<sequence length="150" mass="17550">MKTRDRRRRILPLADRAEQYDAERRRQQKRLCAQNRRKKLKHAAFHERADLKVTSPESAELPTTLQTSKATPMYHLIFAGQLLPSRDAALRRMSEVSERDGKLPQFGKQHPGLGKRCVKNVDHLLAGCALDDTYQHCMEWRPFKQDGMWR</sequence>
<accession>A0AAE0FYP5</accession>
<organism evidence="1 2">
    <name type="scientific">Cymbomonas tetramitiformis</name>
    <dbReference type="NCBI Taxonomy" id="36881"/>
    <lineage>
        <taxon>Eukaryota</taxon>
        <taxon>Viridiplantae</taxon>
        <taxon>Chlorophyta</taxon>
        <taxon>Pyramimonadophyceae</taxon>
        <taxon>Pyramimonadales</taxon>
        <taxon>Pyramimonadaceae</taxon>
        <taxon>Cymbomonas</taxon>
    </lineage>
</organism>